<evidence type="ECO:0000313" key="3">
    <source>
        <dbReference type="Proteomes" id="UP000664132"/>
    </source>
</evidence>
<gene>
    <name evidence="2" type="ORF">IFR04_002308</name>
</gene>
<evidence type="ECO:0000313" key="2">
    <source>
        <dbReference type="EMBL" id="KAG4424598.1"/>
    </source>
</evidence>
<dbReference type="PANTHER" id="PTHR43194">
    <property type="entry name" value="HYDROLASE ALPHA/BETA FOLD FAMILY"/>
    <property type="match status" value="1"/>
</dbReference>
<proteinExistence type="predicted"/>
<comment type="caution">
    <text evidence="2">The sequence shown here is derived from an EMBL/GenBank/DDBJ whole genome shotgun (WGS) entry which is preliminary data.</text>
</comment>
<evidence type="ECO:0000259" key="1">
    <source>
        <dbReference type="Pfam" id="PF12697"/>
    </source>
</evidence>
<reference evidence="2" key="1">
    <citation type="submission" date="2021-02" db="EMBL/GenBank/DDBJ databases">
        <title>Genome sequence Cadophora malorum strain M34.</title>
        <authorList>
            <person name="Stefanovic E."/>
            <person name="Vu D."/>
            <person name="Scully C."/>
            <person name="Dijksterhuis J."/>
            <person name="Roader J."/>
            <person name="Houbraken J."/>
        </authorList>
    </citation>
    <scope>NUCLEOTIDE SEQUENCE</scope>
    <source>
        <strain evidence="2">M34</strain>
    </source>
</reference>
<dbReference type="InterPro" id="IPR000073">
    <property type="entry name" value="AB_hydrolase_1"/>
</dbReference>
<dbReference type="EMBL" id="JAFJYH010000019">
    <property type="protein sequence ID" value="KAG4424598.1"/>
    <property type="molecule type" value="Genomic_DNA"/>
</dbReference>
<dbReference type="AlphaFoldDB" id="A0A8H8BUY0"/>
<sequence>MSLYNVPALPHLFRINRKTSIPPPSSSSFDAQFGGVLPPAQTLTSYHGTTTYYIIKPSHPSPSSSPPRHVVLVHGVGTPAIGLLPLATLLAASSTPTTALIYDIWGHGLSSTPAETHTPGLFHIQLLGLLSHLQWTGVHLIGYSFGGIIAASFIQFHSSAVESLILIAPAGLLRRVNQSAWTRFIDFGGWGWGWESLSAKRIYDFLGPGPVEESWQEKFKEKGLAAIPRNAVQIWEKENHEGHVASLVSMYRYGGIYDMHETYRSLVERGMDTKTLVLLGETDGFFEKEYMIAELKQLGWMGEVRVVEGVGHNVAGEKTKETREFVEEFWKGLAGK</sequence>
<name>A0A8H8BUY0_9HELO</name>
<dbReference type="PANTHER" id="PTHR43194:SF2">
    <property type="entry name" value="PEROXISOMAL MEMBRANE PROTEIN LPX1"/>
    <property type="match status" value="1"/>
</dbReference>
<protein>
    <recommendedName>
        <fullName evidence="1">AB hydrolase-1 domain-containing protein</fullName>
    </recommendedName>
</protein>
<dbReference type="InterPro" id="IPR029058">
    <property type="entry name" value="AB_hydrolase_fold"/>
</dbReference>
<dbReference type="Gene3D" id="3.40.50.1820">
    <property type="entry name" value="alpha/beta hydrolase"/>
    <property type="match status" value="1"/>
</dbReference>
<feature type="domain" description="AB hydrolase-1" evidence="1">
    <location>
        <begin position="70"/>
        <end position="316"/>
    </location>
</feature>
<accession>A0A8H8BUY0</accession>
<dbReference type="OrthoDB" id="408373at2759"/>
<dbReference type="Pfam" id="PF12697">
    <property type="entry name" value="Abhydrolase_6"/>
    <property type="match status" value="1"/>
</dbReference>
<dbReference type="InterPro" id="IPR050228">
    <property type="entry name" value="Carboxylesterase_BioH"/>
</dbReference>
<organism evidence="2 3">
    <name type="scientific">Cadophora malorum</name>
    <dbReference type="NCBI Taxonomy" id="108018"/>
    <lineage>
        <taxon>Eukaryota</taxon>
        <taxon>Fungi</taxon>
        <taxon>Dikarya</taxon>
        <taxon>Ascomycota</taxon>
        <taxon>Pezizomycotina</taxon>
        <taxon>Leotiomycetes</taxon>
        <taxon>Helotiales</taxon>
        <taxon>Ploettnerulaceae</taxon>
        <taxon>Cadophora</taxon>
    </lineage>
</organism>
<dbReference type="SUPFAM" id="SSF53474">
    <property type="entry name" value="alpha/beta-Hydrolases"/>
    <property type="match status" value="1"/>
</dbReference>
<dbReference type="Proteomes" id="UP000664132">
    <property type="component" value="Unassembled WGS sequence"/>
</dbReference>
<keyword evidence="3" id="KW-1185">Reference proteome</keyword>